<dbReference type="STRING" id="455432.AWN90_11860"/>
<dbReference type="InterPro" id="IPR016181">
    <property type="entry name" value="Acyl_CoA_acyltransferase"/>
</dbReference>
<evidence type="ECO:0000313" key="2">
    <source>
        <dbReference type="EMBL" id="KZM69326.1"/>
    </source>
</evidence>
<dbReference type="CDD" id="cd04301">
    <property type="entry name" value="NAT_SF"/>
    <property type="match status" value="1"/>
</dbReference>
<dbReference type="GO" id="GO:0016747">
    <property type="term" value="F:acyltransferase activity, transferring groups other than amino-acyl groups"/>
    <property type="evidence" value="ECO:0007669"/>
    <property type="project" value="InterPro"/>
</dbReference>
<gene>
    <name evidence="2" type="ORF">AWN90_11860</name>
</gene>
<name>A0A164ID44_9NOCA</name>
<protein>
    <submittedName>
        <fullName evidence="2">Acetyltransferase</fullName>
    </submittedName>
</protein>
<accession>A0A164ID44</accession>
<dbReference type="PANTHER" id="PTHR39173">
    <property type="entry name" value="ACETYLTRANSFERASE"/>
    <property type="match status" value="1"/>
</dbReference>
<keyword evidence="2" id="KW-0808">Transferase</keyword>
<dbReference type="PROSITE" id="PS51186">
    <property type="entry name" value="GNAT"/>
    <property type="match status" value="1"/>
</dbReference>
<feature type="domain" description="N-acetyltransferase" evidence="1">
    <location>
        <begin position="1"/>
        <end position="155"/>
    </location>
</feature>
<dbReference type="PANTHER" id="PTHR39173:SF1">
    <property type="entry name" value="ACETYLTRANSFERASE"/>
    <property type="match status" value="1"/>
</dbReference>
<dbReference type="Proteomes" id="UP000076512">
    <property type="component" value="Unassembled WGS sequence"/>
</dbReference>
<sequence>MVRAAHETMARDDDFPFALGLTPAMAWPQYLATLDDYRQGINLPPGIVPATFLVAVAGDEIVGRTSIRHTLNDFLRRRGGHIGYAVLPQHRQRGYGTEILRQSLPIARQLGIDDVFITCDDTNTASARIIETCGGTLESIAPWTDGTLQRSYWIH</sequence>
<dbReference type="Gene3D" id="3.40.630.30">
    <property type="match status" value="1"/>
</dbReference>
<evidence type="ECO:0000259" key="1">
    <source>
        <dbReference type="PROSITE" id="PS51186"/>
    </source>
</evidence>
<organism evidence="2 3">
    <name type="scientific">Nocardia terpenica</name>
    <dbReference type="NCBI Taxonomy" id="455432"/>
    <lineage>
        <taxon>Bacteria</taxon>
        <taxon>Bacillati</taxon>
        <taxon>Actinomycetota</taxon>
        <taxon>Actinomycetes</taxon>
        <taxon>Mycobacteriales</taxon>
        <taxon>Nocardiaceae</taxon>
        <taxon>Nocardia</taxon>
    </lineage>
</organism>
<keyword evidence="3" id="KW-1185">Reference proteome</keyword>
<dbReference type="EMBL" id="LWGR01000021">
    <property type="protein sequence ID" value="KZM69326.1"/>
    <property type="molecule type" value="Genomic_DNA"/>
</dbReference>
<comment type="caution">
    <text evidence="2">The sequence shown here is derived from an EMBL/GenBank/DDBJ whole genome shotgun (WGS) entry which is preliminary data.</text>
</comment>
<evidence type="ECO:0000313" key="3">
    <source>
        <dbReference type="Proteomes" id="UP000076512"/>
    </source>
</evidence>
<reference evidence="2 3" key="1">
    <citation type="submission" date="2016-04" db="EMBL/GenBank/DDBJ databases">
        <authorList>
            <person name="Evans L.H."/>
            <person name="Alamgir A."/>
            <person name="Owens N."/>
            <person name="Weber N.D."/>
            <person name="Virtaneva K."/>
            <person name="Barbian K."/>
            <person name="Babar A."/>
            <person name="Rosenke K."/>
        </authorList>
    </citation>
    <scope>NUCLEOTIDE SEQUENCE [LARGE SCALE GENOMIC DNA]</scope>
    <source>
        <strain evidence="2 3">IFM 0406</strain>
    </source>
</reference>
<proteinExistence type="predicted"/>
<dbReference type="AlphaFoldDB" id="A0A164ID44"/>
<dbReference type="Pfam" id="PF13302">
    <property type="entry name" value="Acetyltransf_3"/>
    <property type="match status" value="1"/>
</dbReference>
<dbReference type="InterPro" id="IPR000182">
    <property type="entry name" value="GNAT_dom"/>
</dbReference>
<dbReference type="SUPFAM" id="SSF55729">
    <property type="entry name" value="Acyl-CoA N-acyltransferases (Nat)"/>
    <property type="match status" value="1"/>
</dbReference>